<accession>A0ABT2UEJ4</accession>
<feature type="transmembrane region" description="Helical" evidence="7">
    <location>
        <begin position="85"/>
        <end position="107"/>
    </location>
</feature>
<organism evidence="9 10">
    <name type="scientific">Paenibacillus baimaensis</name>
    <dbReference type="NCBI Taxonomy" id="2982185"/>
    <lineage>
        <taxon>Bacteria</taxon>
        <taxon>Bacillati</taxon>
        <taxon>Bacillota</taxon>
        <taxon>Bacilli</taxon>
        <taxon>Bacillales</taxon>
        <taxon>Paenibacillaceae</taxon>
        <taxon>Paenibacillus</taxon>
    </lineage>
</organism>
<evidence type="ECO:0000256" key="6">
    <source>
        <dbReference type="ARBA" id="ARBA00023136"/>
    </source>
</evidence>
<reference evidence="9 10" key="1">
    <citation type="submission" date="2022-09" db="EMBL/GenBank/DDBJ databases">
        <authorList>
            <person name="Han X.L."/>
            <person name="Wang Q."/>
            <person name="Lu T."/>
        </authorList>
    </citation>
    <scope>NUCLEOTIDE SEQUENCE [LARGE SCALE GENOMIC DNA]</scope>
    <source>
        <strain evidence="9 10">WQ 127069</strain>
    </source>
</reference>
<name>A0ABT2UEJ4_9BACL</name>
<dbReference type="Pfam" id="PF00528">
    <property type="entry name" value="BPD_transp_1"/>
    <property type="match status" value="1"/>
</dbReference>
<dbReference type="InterPro" id="IPR000515">
    <property type="entry name" value="MetI-like"/>
</dbReference>
<keyword evidence="2 7" id="KW-0813">Transport</keyword>
<keyword evidence="3" id="KW-1003">Cell membrane</keyword>
<evidence type="ECO:0000256" key="2">
    <source>
        <dbReference type="ARBA" id="ARBA00022448"/>
    </source>
</evidence>
<dbReference type="Proteomes" id="UP001652445">
    <property type="component" value="Unassembled WGS sequence"/>
</dbReference>
<feature type="transmembrane region" description="Helical" evidence="7">
    <location>
        <begin position="50"/>
        <end position="73"/>
    </location>
</feature>
<comment type="caution">
    <text evidence="9">The sequence shown here is derived from an EMBL/GenBank/DDBJ whole genome shotgun (WGS) entry which is preliminary data.</text>
</comment>
<evidence type="ECO:0000256" key="4">
    <source>
        <dbReference type="ARBA" id="ARBA00022692"/>
    </source>
</evidence>
<dbReference type="SUPFAM" id="SSF161098">
    <property type="entry name" value="MetI-like"/>
    <property type="match status" value="1"/>
</dbReference>
<protein>
    <submittedName>
        <fullName evidence="9">Carbohydrate ABC transporter permease</fullName>
    </submittedName>
</protein>
<keyword evidence="10" id="KW-1185">Reference proteome</keyword>
<feature type="transmembrane region" description="Helical" evidence="7">
    <location>
        <begin position="128"/>
        <end position="153"/>
    </location>
</feature>
<dbReference type="RefSeq" id="WP_262684366.1">
    <property type="nucleotide sequence ID" value="NZ_JAOQIO010000036.1"/>
</dbReference>
<comment type="subcellular location">
    <subcellularLocation>
        <location evidence="1 7">Cell membrane</location>
        <topology evidence="1 7">Multi-pass membrane protein</topology>
    </subcellularLocation>
</comment>
<dbReference type="PANTHER" id="PTHR32243:SF24">
    <property type="entry name" value="DIACETYLCHITOBIOSE UPTAKE SYSTEM PERMEASE PROTEIN NGCG"/>
    <property type="match status" value="1"/>
</dbReference>
<dbReference type="CDD" id="cd06261">
    <property type="entry name" value="TM_PBP2"/>
    <property type="match status" value="1"/>
</dbReference>
<evidence type="ECO:0000313" key="10">
    <source>
        <dbReference type="Proteomes" id="UP001652445"/>
    </source>
</evidence>
<evidence type="ECO:0000256" key="7">
    <source>
        <dbReference type="RuleBase" id="RU363032"/>
    </source>
</evidence>
<gene>
    <name evidence="9" type="ORF">OB236_13085</name>
</gene>
<comment type="similarity">
    <text evidence="7">Belongs to the binding-protein-dependent transport system permease family.</text>
</comment>
<sequence length="222" mass="25239">MNYVNAFKVGKIEYAVFSSLFNTIIAVPLIVLFSFILGYFFSRFQFKGKLVMYIIFLSGMMIPLHSLLVPIFVQFKWLGMLDNRFTLILPYIAFNLPVAIFLFDSFIKDISTEIDESAYMDGSSFDNTMFKIIFPICLPIMSTVTILSVLGTWNEFSFALVLNKTKELFTLPIWLTFFSSQFTTDYTGKISGLVITSLPTIILYLFFSQKIMTGMTAGAVKG</sequence>
<evidence type="ECO:0000256" key="1">
    <source>
        <dbReference type="ARBA" id="ARBA00004651"/>
    </source>
</evidence>
<feature type="transmembrane region" description="Helical" evidence="7">
    <location>
        <begin position="190"/>
        <end position="207"/>
    </location>
</feature>
<dbReference type="InterPro" id="IPR035906">
    <property type="entry name" value="MetI-like_sf"/>
</dbReference>
<proteinExistence type="inferred from homology"/>
<dbReference type="PANTHER" id="PTHR32243">
    <property type="entry name" value="MALTOSE TRANSPORT SYSTEM PERMEASE-RELATED"/>
    <property type="match status" value="1"/>
</dbReference>
<evidence type="ECO:0000259" key="8">
    <source>
        <dbReference type="PROSITE" id="PS50928"/>
    </source>
</evidence>
<evidence type="ECO:0000313" key="9">
    <source>
        <dbReference type="EMBL" id="MCU6793055.1"/>
    </source>
</evidence>
<keyword evidence="5 7" id="KW-1133">Transmembrane helix</keyword>
<evidence type="ECO:0000256" key="3">
    <source>
        <dbReference type="ARBA" id="ARBA00022475"/>
    </source>
</evidence>
<feature type="transmembrane region" description="Helical" evidence="7">
    <location>
        <begin position="20"/>
        <end position="41"/>
    </location>
</feature>
<dbReference type="Gene3D" id="1.10.3720.10">
    <property type="entry name" value="MetI-like"/>
    <property type="match status" value="1"/>
</dbReference>
<evidence type="ECO:0000256" key="5">
    <source>
        <dbReference type="ARBA" id="ARBA00022989"/>
    </source>
</evidence>
<keyword evidence="4 7" id="KW-0812">Transmembrane</keyword>
<feature type="domain" description="ABC transmembrane type-1" evidence="8">
    <location>
        <begin position="16"/>
        <end position="207"/>
    </location>
</feature>
<dbReference type="InterPro" id="IPR050901">
    <property type="entry name" value="BP-dep_ABC_trans_perm"/>
</dbReference>
<keyword evidence="6 7" id="KW-0472">Membrane</keyword>
<dbReference type="EMBL" id="JAOQIO010000036">
    <property type="protein sequence ID" value="MCU6793055.1"/>
    <property type="molecule type" value="Genomic_DNA"/>
</dbReference>
<dbReference type="PROSITE" id="PS50928">
    <property type="entry name" value="ABC_TM1"/>
    <property type="match status" value="1"/>
</dbReference>